<feature type="region of interest" description="Disordered" evidence="1">
    <location>
        <begin position="1"/>
        <end position="60"/>
    </location>
</feature>
<feature type="compositionally biased region" description="Basic and acidic residues" evidence="1">
    <location>
        <begin position="43"/>
        <end position="60"/>
    </location>
</feature>
<dbReference type="AlphaFoldDB" id="Q5JK46"/>
<gene>
    <name evidence="2" type="primary">OJ1294_F06.20</name>
</gene>
<organism evidence="2">
    <name type="scientific">Oryza sativa subsp. japonica</name>
    <name type="common">Rice</name>
    <dbReference type="NCBI Taxonomy" id="39947"/>
    <lineage>
        <taxon>Eukaryota</taxon>
        <taxon>Viridiplantae</taxon>
        <taxon>Streptophyta</taxon>
        <taxon>Embryophyta</taxon>
        <taxon>Tracheophyta</taxon>
        <taxon>Spermatophyta</taxon>
        <taxon>Magnoliopsida</taxon>
        <taxon>Liliopsida</taxon>
        <taxon>Poales</taxon>
        <taxon>Poaceae</taxon>
        <taxon>BOP clade</taxon>
        <taxon>Oryzoideae</taxon>
        <taxon>Oryzeae</taxon>
        <taxon>Oryzinae</taxon>
        <taxon>Oryza</taxon>
        <taxon>Oryza sativa</taxon>
    </lineage>
</organism>
<dbReference type="EMBL" id="AP004326">
    <property type="protein sequence ID" value="BAD88151.1"/>
    <property type="molecule type" value="Genomic_DNA"/>
</dbReference>
<accession>Q5JK46</accession>
<evidence type="ECO:0000256" key="1">
    <source>
        <dbReference type="SAM" id="MobiDB-lite"/>
    </source>
</evidence>
<dbReference type="Proteomes" id="UP000817658">
    <property type="component" value="Chromosome 1"/>
</dbReference>
<name>Q5JK46_ORYSJ</name>
<protein>
    <submittedName>
        <fullName evidence="2">Uncharacterized protein</fullName>
    </submittedName>
</protein>
<reference evidence="2" key="1">
    <citation type="journal article" date="2002" name="Nature">
        <title>The genome sequence and structure of rice chromosome 1.</title>
        <authorList>
            <person name="Sasaki T."/>
            <person name="Matsumoto T."/>
            <person name="Yamamoto K."/>
            <person name="Sakata K."/>
            <person name="Baba T."/>
            <person name="Katayose Y."/>
            <person name="Wu J."/>
            <person name="Niimura Y."/>
            <person name="Cheng Z."/>
            <person name="Nagamura Y."/>
            <person name="Antonio B.A."/>
            <person name="Kanamori H."/>
            <person name="Hosokawa S."/>
            <person name="Masukawa M."/>
            <person name="Arikawa K."/>
            <person name="Chiden Y."/>
            <person name="Hayashi M."/>
            <person name="Okamoto M."/>
            <person name="Ando T."/>
            <person name="Aoki H."/>
            <person name="Arita K."/>
            <person name="Hamada M."/>
            <person name="Harada C."/>
            <person name="Hijishita S."/>
            <person name="Honda M."/>
            <person name="Ichikawa Y."/>
            <person name="Idonuma A."/>
            <person name="Iijima M."/>
            <person name="Ikeda M."/>
            <person name="Ikeno M."/>
            <person name="Itoh S."/>
            <person name="Itoh T."/>
            <person name="Itoh Y."/>
            <person name="Itoh Y."/>
            <person name="Iwabuchi A."/>
            <person name="Kamiya K."/>
            <person name="Karasawa W."/>
            <person name="Katagiri S."/>
            <person name="Kikuta A."/>
            <person name="Kobayashi N."/>
            <person name="Kono I."/>
            <person name="Machita K."/>
            <person name="Maehara T."/>
            <person name="Mizuno H."/>
            <person name="Mizubayashi T."/>
            <person name="Mukai Y."/>
            <person name="Nagasaki H."/>
            <person name="Nakashima M."/>
            <person name="Nakama Y."/>
            <person name="Nakamichi Y."/>
            <person name="Nakamura M."/>
            <person name="Namiki N."/>
            <person name="Negishi M."/>
            <person name="Ohta I."/>
            <person name="Ono N."/>
            <person name="Saji S."/>
            <person name="Sakai K."/>
            <person name="Shibata M."/>
            <person name="Shimokawa T."/>
            <person name="Shomura A."/>
            <person name="Song J."/>
            <person name="Takazaki Y."/>
            <person name="Terasawa K."/>
            <person name="Tsuji K."/>
            <person name="Waki K."/>
            <person name="Yamagata H."/>
            <person name="Yamane H."/>
            <person name="Yoshiki S."/>
            <person name="Yoshihara R."/>
            <person name="Yukawa K."/>
            <person name="Zhong H."/>
            <person name="Iwama H."/>
            <person name="Endo T."/>
            <person name="Ito H."/>
            <person name="Hahn J.H."/>
            <person name="Kim H.I."/>
            <person name="Eun M.Y."/>
            <person name="Yano M."/>
            <person name="Jiang J."/>
            <person name="Gojobori T."/>
        </authorList>
    </citation>
    <scope>NUCLEOTIDE SEQUENCE [LARGE SCALE GENOMIC DNA]</scope>
</reference>
<proteinExistence type="predicted"/>
<sequence>MRPPTRARRPPPPASLAATPERPLSRSPPVPAPPRRCRHRAAERRGEKGTERRGERDEWK</sequence>
<evidence type="ECO:0000313" key="2">
    <source>
        <dbReference type="EMBL" id="BAD88151.1"/>
    </source>
</evidence>
<feature type="compositionally biased region" description="Low complexity" evidence="1">
    <location>
        <begin position="15"/>
        <end position="25"/>
    </location>
</feature>